<name>R4T2J6_9PSEU</name>
<evidence type="ECO:0000259" key="1">
    <source>
        <dbReference type="PROSITE" id="PS50126"/>
    </source>
</evidence>
<keyword evidence="3" id="KW-1185">Reference proteome</keyword>
<evidence type="ECO:0000313" key="2">
    <source>
        <dbReference type="EMBL" id="AGM05232.1"/>
    </source>
</evidence>
<accession>R4T2J6</accession>
<dbReference type="EMBL" id="CP003410">
    <property type="protein sequence ID" value="AGM05232.1"/>
    <property type="molecule type" value="Genomic_DNA"/>
</dbReference>
<dbReference type="AlphaFoldDB" id="R4T2J6"/>
<proteinExistence type="predicted"/>
<reference evidence="2 3" key="1">
    <citation type="journal article" date="2013" name="BMC Genomics">
        <title>ContigScape: a Cytoscape plugin facilitating microbial genome gap closing.</title>
        <authorList>
            <person name="Tang B."/>
            <person name="Wang Q."/>
            <person name="Yang M."/>
            <person name="Xie F."/>
            <person name="Zhu Y."/>
            <person name="Zhuo Y."/>
            <person name="Wang S."/>
            <person name="Gao H."/>
            <person name="Ding X."/>
            <person name="Zhang L."/>
            <person name="Zhao G."/>
            <person name="Zheng H."/>
        </authorList>
    </citation>
    <scope>NUCLEOTIDE SEQUENCE [LARGE SCALE GENOMIC DNA]</scope>
    <source>
        <strain evidence="2 3">HCCB10007</strain>
    </source>
</reference>
<dbReference type="InterPro" id="IPR012340">
    <property type="entry name" value="NA-bd_OB-fold"/>
</dbReference>
<protein>
    <recommendedName>
        <fullName evidence="1">S1 motif domain-containing protein</fullName>
    </recommendedName>
</protein>
<dbReference type="SMART" id="SM00316">
    <property type="entry name" value="S1"/>
    <property type="match status" value="1"/>
</dbReference>
<feature type="domain" description="S1 motif" evidence="1">
    <location>
        <begin position="28"/>
        <end position="89"/>
    </location>
</feature>
<dbReference type="Proteomes" id="UP000013968">
    <property type="component" value="Chromosome"/>
</dbReference>
<dbReference type="KEGG" id="aoi:AORI_2645"/>
<dbReference type="Pfam" id="PF00575">
    <property type="entry name" value="S1"/>
    <property type="match status" value="1"/>
</dbReference>
<dbReference type="PROSITE" id="PS50126">
    <property type="entry name" value="S1"/>
    <property type="match status" value="1"/>
</dbReference>
<organism evidence="2 3">
    <name type="scientific">Amycolatopsis keratiniphila</name>
    <dbReference type="NCBI Taxonomy" id="129921"/>
    <lineage>
        <taxon>Bacteria</taxon>
        <taxon>Bacillati</taxon>
        <taxon>Actinomycetota</taxon>
        <taxon>Actinomycetes</taxon>
        <taxon>Pseudonocardiales</taxon>
        <taxon>Pseudonocardiaceae</taxon>
        <taxon>Amycolatopsis</taxon>
        <taxon>Amycolatopsis japonica group</taxon>
    </lineage>
</organism>
<dbReference type="InterPro" id="IPR003029">
    <property type="entry name" value="S1_domain"/>
</dbReference>
<gene>
    <name evidence="2" type="ORF">AORI_2645</name>
</gene>
<dbReference type="Gene3D" id="2.40.50.140">
    <property type="entry name" value="Nucleic acid-binding proteins"/>
    <property type="match status" value="1"/>
</dbReference>
<dbReference type="GO" id="GO:0003676">
    <property type="term" value="F:nucleic acid binding"/>
    <property type="evidence" value="ECO:0007669"/>
    <property type="project" value="InterPro"/>
</dbReference>
<dbReference type="SUPFAM" id="SSF50249">
    <property type="entry name" value="Nucleic acid-binding proteins"/>
    <property type="match status" value="1"/>
</dbReference>
<sequence length="89" mass="9561">MWTMRGKEVNRMSPTENWREFVVAHADGGVLDGIVTRVFPFGAFVEVAPGMEGLLPTVGGTGPFAAGAAVAVRLDKLDVQNRRFSLTLA</sequence>
<dbReference type="HOGENOM" id="CLU_194361_0_0_11"/>
<evidence type="ECO:0000313" key="3">
    <source>
        <dbReference type="Proteomes" id="UP000013968"/>
    </source>
</evidence>
<dbReference type="PATRIC" id="fig|1156913.3.peg.2712"/>